<evidence type="ECO:0000256" key="1">
    <source>
        <dbReference type="ARBA" id="ARBA00022801"/>
    </source>
</evidence>
<keyword evidence="2" id="KW-0326">Glycosidase</keyword>
<dbReference type="Pfam" id="PF01156">
    <property type="entry name" value="IU_nuc_hydro"/>
    <property type="match status" value="1"/>
</dbReference>
<dbReference type="AlphaFoldDB" id="A0A438AL78"/>
<sequence length="334" mass="37553">MTSHPTGDRLRVVIDTDCANEIDDQFALAWALFAPERLKVEATVAAPFSFRHHLAPLRAGATPFHRAWADRLARAGRSIDALDRDLVHPDAGMRLSLDEIRRIHALCRREVPAHAGATRYMETPDDIVWSEGAEAIVDLAKSGAAPLYVACMGCVTNIAAALLRAPEIAERIVVLWTAGYPTRQPHPQHSALNLVQDPHATRRLFDCGVPLVYLPGYHVGVQLRLSHPEVAQNVKGRGALGDYLWQLYDRNPLHDMFATEEPRRRSWVIWDMIDIAWLLNPDWVPTFETPAPVLTSDLRWEARPGRHMIREAHDLQRDEIFLDFYARLGAADAG</sequence>
<keyword evidence="5" id="KW-1185">Reference proteome</keyword>
<proteinExistence type="predicted"/>
<evidence type="ECO:0000313" key="5">
    <source>
        <dbReference type="Proteomes" id="UP000285908"/>
    </source>
</evidence>
<evidence type="ECO:0000256" key="2">
    <source>
        <dbReference type="ARBA" id="ARBA00023295"/>
    </source>
</evidence>
<dbReference type="Gene3D" id="3.90.245.10">
    <property type="entry name" value="Ribonucleoside hydrolase-like"/>
    <property type="match status" value="1"/>
</dbReference>
<dbReference type="GO" id="GO:0005829">
    <property type="term" value="C:cytosol"/>
    <property type="evidence" value="ECO:0007669"/>
    <property type="project" value="TreeGrafter"/>
</dbReference>
<dbReference type="InterPro" id="IPR023186">
    <property type="entry name" value="IUNH"/>
</dbReference>
<dbReference type="SUPFAM" id="SSF53590">
    <property type="entry name" value="Nucleoside hydrolase"/>
    <property type="match status" value="1"/>
</dbReference>
<accession>A0A438AL78</accession>
<evidence type="ECO:0000259" key="3">
    <source>
        <dbReference type="Pfam" id="PF01156"/>
    </source>
</evidence>
<gene>
    <name evidence="4" type="ORF">EKE94_01715</name>
</gene>
<dbReference type="GO" id="GO:0006152">
    <property type="term" value="P:purine nucleoside catabolic process"/>
    <property type="evidence" value="ECO:0007669"/>
    <property type="project" value="TreeGrafter"/>
</dbReference>
<dbReference type="PANTHER" id="PTHR12304">
    <property type="entry name" value="INOSINE-URIDINE PREFERRING NUCLEOSIDE HYDROLASE"/>
    <property type="match status" value="1"/>
</dbReference>
<protein>
    <recommendedName>
        <fullName evidence="3">Inosine/uridine-preferring nucleoside hydrolase domain-containing protein</fullName>
    </recommendedName>
</protein>
<evidence type="ECO:0000313" key="4">
    <source>
        <dbReference type="EMBL" id="RVV99429.1"/>
    </source>
</evidence>
<dbReference type="InterPro" id="IPR036452">
    <property type="entry name" value="Ribo_hydro-like"/>
</dbReference>
<name>A0A438AL78_9RHOB</name>
<comment type="caution">
    <text evidence="4">The sequence shown here is derived from an EMBL/GenBank/DDBJ whole genome shotgun (WGS) entry which is preliminary data.</text>
</comment>
<dbReference type="Proteomes" id="UP000285908">
    <property type="component" value="Unassembled WGS sequence"/>
</dbReference>
<dbReference type="RefSeq" id="WP_127904871.1">
    <property type="nucleotide sequence ID" value="NZ_RQXX01000001.1"/>
</dbReference>
<dbReference type="GO" id="GO:0008477">
    <property type="term" value="F:purine nucleosidase activity"/>
    <property type="evidence" value="ECO:0007669"/>
    <property type="project" value="TreeGrafter"/>
</dbReference>
<dbReference type="InterPro" id="IPR001910">
    <property type="entry name" value="Inosine/uridine_hydrolase_dom"/>
</dbReference>
<keyword evidence="1" id="KW-0378">Hydrolase</keyword>
<feature type="domain" description="Inosine/uridine-preferring nucleoside hydrolase" evidence="3">
    <location>
        <begin position="12"/>
        <end position="293"/>
    </location>
</feature>
<dbReference type="OrthoDB" id="2530052at2"/>
<reference evidence="4 5" key="1">
    <citation type="submission" date="2018-11" db="EMBL/GenBank/DDBJ databases">
        <title>Mesobaculum littorinae gen. nov., sp. nov., isolated from Littorina scabra that represents a novel genus of the order Rhodobacteraceae.</title>
        <authorList>
            <person name="Li F."/>
        </authorList>
    </citation>
    <scope>NUCLEOTIDE SEQUENCE [LARGE SCALE GENOMIC DNA]</scope>
    <source>
        <strain evidence="4 5">M0103</strain>
    </source>
</reference>
<dbReference type="EMBL" id="RQXX01000001">
    <property type="protein sequence ID" value="RVV99429.1"/>
    <property type="molecule type" value="Genomic_DNA"/>
</dbReference>
<dbReference type="PANTHER" id="PTHR12304:SF4">
    <property type="entry name" value="URIDINE NUCLEOSIDASE"/>
    <property type="match status" value="1"/>
</dbReference>
<organism evidence="4 5">
    <name type="scientific">Mesobaculum littorinae</name>
    <dbReference type="NCBI Taxonomy" id="2486419"/>
    <lineage>
        <taxon>Bacteria</taxon>
        <taxon>Pseudomonadati</taxon>
        <taxon>Pseudomonadota</taxon>
        <taxon>Alphaproteobacteria</taxon>
        <taxon>Rhodobacterales</taxon>
        <taxon>Roseobacteraceae</taxon>
        <taxon>Mesobaculum</taxon>
    </lineage>
</organism>